<evidence type="ECO:0000313" key="1">
    <source>
        <dbReference type="EMBL" id="RWR28848.1"/>
    </source>
</evidence>
<organism evidence="1 2">
    <name type="scientific">Paenirhodobacter populi</name>
    <dbReference type="NCBI Taxonomy" id="2306993"/>
    <lineage>
        <taxon>Bacteria</taxon>
        <taxon>Pseudomonadati</taxon>
        <taxon>Pseudomonadota</taxon>
        <taxon>Alphaproteobacteria</taxon>
        <taxon>Rhodobacterales</taxon>
        <taxon>Rhodobacter group</taxon>
        <taxon>Paenirhodobacter</taxon>
    </lineage>
</organism>
<name>A0A443K7V8_9RHOB</name>
<dbReference type="RefSeq" id="WP_128237566.1">
    <property type="nucleotide sequence ID" value="NZ_SAUX01000013.1"/>
</dbReference>
<dbReference type="AlphaFoldDB" id="A0A443K7V8"/>
<sequence>MAKPETAKFGKMLIKIGNGETPEVLVAPCGFTSKSLTLSKNLNEVTIPDCDDPDAASWVARDVESLTASVSGDGVLAAAAVSVWQDFFDSTDSREVEISIVFSTGTMVWTGAMHLESLEVTGESGNRIQISVSMQSDGEMTGTWTVTP</sequence>
<evidence type="ECO:0000313" key="2">
    <source>
        <dbReference type="Proteomes" id="UP000285295"/>
    </source>
</evidence>
<dbReference type="EMBL" id="SAUX01000013">
    <property type="protein sequence ID" value="RWR28848.1"/>
    <property type="molecule type" value="Genomic_DNA"/>
</dbReference>
<dbReference type="InterPro" id="IPR011855">
    <property type="entry name" value="Phgtail_TP901_1"/>
</dbReference>
<comment type="caution">
    <text evidence="1">The sequence shown here is derived from an EMBL/GenBank/DDBJ whole genome shotgun (WGS) entry which is preliminary data.</text>
</comment>
<gene>
    <name evidence="1" type="ORF">D2T31_12105</name>
</gene>
<reference evidence="1 2" key="1">
    <citation type="submission" date="2019-01" db="EMBL/GenBank/DDBJ databases">
        <title>Sinorhodobacter populi sp. nov. isolated from the symptomatic bark tissue of Populus euramericana canker.</title>
        <authorList>
            <person name="Xu G."/>
        </authorList>
    </citation>
    <scope>NUCLEOTIDE SEQUENCE [LARGE SCALE GENOMIC DNA]</scope>
    <source>
        <strain evidence="1 2">D19-10-3-21</strain>
    </source>
</reference>
<reference evidence="1 2" key="2">
    <citation type="submission" date="2019-01" db="EMBL/GenBank/DDBJ databases">
        <authorList>
            <person name="Li Y."/>
        </authorList>
    </citation>
    <scope>NUCLEOTIDE SEQUENCE [LARGE SCALE GENOMIC DNA]</scope>
    <source>
        <strain evidence="1 2">D19-10-3-21</strain>
    </source>
</reference>
<accession>A0A443K7V8</accession>
<dbReference type="OrthoDB" id="7375409at2"/>
<evidence type="ECO:0008006" key="3">
    <source>
        <dbReference type="Google" id="ProtNLM"/>
    </source>
</evidence>
<proteinExistence type="predicted"/>
<protein>
    <recommendedName>
        <fullName evidence="3">Phage tail protein</fullName>
    </recommendedName>
</protein>
<dbReference type="Pfam" id="PF06199">
    <property type="entry name" value="Phage_tail_2"/>
    <property type="match status" value="1"/>
</dbReference>
<dbReference type="Proteomes" id="UP000285295">
    <property type="component" value="Unassembled WGS sequence"/>
</dbReference>